<dbReference type="AlphaFoldDB" id="A0A1G9PQ51"/>
<feature type="domain" description="P-type ATPase A" evidence="3">
    <location>
        <begin position="8"/>
        <end position="79"/>
    </location>
</feature>
<evidence type="ECO:0000256" key="2">
    <source>
        <dbReference type="SAM" id="Phobius"/>
    </source>
</evidence>
<dbReference type="InterPro" id="IPR008250">
    <property type="entry name" value="ATPase_P-typ_transduc_dom_A_sf"/>
</dbReference>
<dbReference type="OrthoDB" id="137379at2157"/>
<feature type="region of interest" description="Disordered" evidence="1">
    <location>
        <begin position="142"/>
        <end position="212"/>
    </location>
</feature>
<reference evidence="5" key="1">
    <citation type="submission" date="2016-10" db="EMBL/GenBank/DDBJ databases">
        <authorList>
            <person name="Varghese N."/>
            <person name="Submissions S."/>
        </authorList>
    </citation>
    <scope>NUCLEOTIDE SEQUENCE [LARGE SCALE GENOMIC DNA]</scope>
    <source>
        <strain evidence="5">CGMCC 1.10119</strain>
    </source>
</reference>
<name>A0A1G9PQ51_9EURY</name>
<dbReference type="RefSeq" id="WP_211603145.1">
    <property type="nucleotide sequence ID" value="NZ_FNHL01000001.1"/>
</dbReference>
<dbReference type="EMBL" id="FNHL01000001">
    <property type="protein sequence ID" value="SDM00819.1"/>
    <property type="molecule type" value="Genomic_DNA"/>
</dbReference>
<dbReference type="Pfam" id="PF00122">
    <property type="entry name" value="E1-E2_ATPase"/>
    <property type="match status" value="1"/>
</dbReference>
<feature type="compositionally biased region" description="Acidic residues" evidence="1">
    <location>
        <begin position="184"/>
        <end position="193"/>
    </location>
</feature>
<dbReference type="SUPFAM" id="SSF81653">
    <property type="entry name" value="Calcium ATPase, transduction domain A"/>
    <property type="match status" value="1"/>
</dbReference>
<accession>A0A1G9PQ51</accession>
<feature type="compositionally biased region" description="Low complexity" evidence="1">
    <location>
        <begin position="160"/>
        <end position="183"/>
    </location>
</feature>
<dbReference type="Gene3D" id="2.70.150.10">
    <property type="entry name" value="Calcium-transporting ATPase, cytoplasmic transduction domain A"/>
    <property type="match status" value="1"/>
</dbReference>
<feature type="region of interest" description="Disordered" evidence="1">
    <location>
        <begin position="347"/>
        <end position="394"/>
    </location>
</feature>
<evidence type="ECO:0000313" key="4">
    <source>
        <dbReference type="EMBL" id="SDM00819.1"/>
    </source>
</evidence>
<keyword evidence="2" id="KW-1133">Transmembrane helix</keyword>
<sequence length="562" mass="57266">MTGDVRRRTEGGAFETVAADELRSGDVVSVGVGERLPVDGIVHSGIAVVSSGDTERETDTGDRLPAGTVVVAGALLVEVRPRRALVAWFFGGVAALAAALAAAVVPFVTRRNVLVVLVAVVVLAGTGIGFVGTLFGDSNVAAPSDGPTQQSAGGGLDVVTSPSSTPEPPGGTTSQSTTDGSDPPTDDPTDPSADDPTGTNARTTTPMPDDPVTLTVDAVVADPVSVQSAMGTVGRVDGSLDGDLRWTGSVDTVTVEVHTWSEADGWALARARTVAADSSTLTLAEAFGTTDLVYLDATRSAVYDNSLDGTEATHTSFVSVRAVASRGDTAVAQAQQTVSYRLVVENTRRSTGGGGDPTPPTPTPSTSTPTTTPSTSTPSTPTATPTATPSEPPAVRLTLVSGAPTDLFTGDGLAPGAQRRSSIVVRNDGSDAGVLSLSNLSVRSDENGRTDPERAVDITGDDPGVGEGELADAATVRVYAVRDSGQRLFAVGDVATFVPASSLDGVAELDFGSVGAGETVEIRVEYRIDTSVGNEIQTDSVEADFEIRLRQATPSLADALFS</sequence>
<proteinExistence type="predicted"/>
<feature type="compositionally biased region" description="Basic and acidic residues" evidence="1">
    <location>
        <begin position="443"/>
        <end position="456"/>
    </location>
</feature>
<keyword evidence="2" id="KW-0812">Transmembrane</keyword>
<protein>
    <submittedName>
        <fullName evidence="4">E1-E2 ATPase</fullName>
    </submittedName>
</protein>
<keyword evidence="2" id="KW-0472">Membrane</keyword>
<organism evidence="4 5">
    <name type="scientific">Halogranum gelatinilyticum</name>
    <dbReference type="NCBI Taxonomy" id="660521"/>
    <lineage>
        <taxon>Archaea</taxon>
        <taxon>Methanobacteriati</taxon>
        <taxon>Methanobacteriota</taxon>
        <taxon>Stenosarchaea group</taxon>
        <taxon>Halobacteria</taxon>
        <taxon>Halobacteriales</taxon>
        <taxon>Haloferacaceae</taxon>
    </lineage>
</organism>
<dbReference type="InterPro" id="IPR059000">
    <property type="entry name" value="ATPase_P-type_domA"/>
</dbReference>
<evidence type="ECO:0000313" key="5">
    <source>
        <dbReference type="Proteomes" id="UP000199451"/>
    </source>
</evidence>
<evidence type="ECO:0000256" key="1">
    <source>
        <dbReference type="SAM" id="MobiDB-lite"/>
    </source>
</evidence>
<feature type="transmembrane region" description="Helical" evidence="2">
    <location>
        <begin position="85"/>
        <end position="108"/>
    </location>
</feature>
<feature type="region of interest" description="Disordered" evidence="1">
    <location>
        <begin position="443"/>
        <end position="466"/>
    </location>
</feature>
<dbReference type="Proteomes" id="UP000199451">
    <property type="component" value="Unassembled WGS sequence"/>
</dbReference>
<feature type="compositionally biased region" description="Low complexity" evidence="1">
    <location>
        <begin position="364"/>
        <end position="389"/>
    </location>
</feature>
<feature type="transmembrane region" description="Helical" evidence="2">
    <location>
        <begin position="114"/>
        <end position="135"/>
    </location>
</feature>
<evidence type="ECO:0000259" key="3">
    <source>
        <dbReference type="Pfam" id="PF00122"/>
    </source>
</evidence>
<keyword evidence="5" id="KW-1185">Reference proteome</keyword>
<gene>
    <name evidence="4" type="ORF">SAMN04487949_0476</name>
</gene>